<proteinExistence type="predicted"/>
<dbReference type="AlphaFoldDB" id="A0A7W4ZTJ7"/>
<dbReference type="EMBL" id="JACHXE010000005">
    <property type="protein sequence ID" value="MBB3078398.1"/>
    <property type="molecule type" value="Genomic_DNA"/>
</dbReference>
<name>A0A7W4ZTJ7_9ACTN</name>
<dbReference type="RefSeq" id="WP_184594981.1">
    <property type="nucleotide sequence ID" value="NZ_BMUP01000002.1"/>
</dbReference>
<organism evidence="1 2">
    <name type="scientific">Streptomyces violarus</name>
    <dbReference type="NCBI Taxonomy" id="67380"/>
    <lineage>
        <taxon>Bacteria</taxon>
        <taxon>Bacillati</taxon>
        <taxon>Actinomycetota</taxon>
        <taxon>Actinomycetes</taxon>
        <taxon>Kitasatosporales</taxon>
        <taxon>Streptomycetaceae</taxon>
        <taxon>Streptomyces</taxon>
    </lineage>
</organism>
<sequence>MAARYYEAMVRYGESVLVTDLQGRHHQGRCSGSAGAEGEVGGVALVAQRGP</sequence>
<evidence type="ECO:0000313" key="2">
    <source>
        <dbReference type="Proteomes" id="UP000572907"/>
    </source>
</evidence>
<evidence type="ECO:0000313" key="1">
    <source>
        <dbReference type="EMBL" id="MBB3078398.1"/>
    </source>
</evidence>
<keyword evidence="2" id="KW-1185">Reference proteome</keyword>
<comment type="caution">
    <text evidence="1">The sequence shown here is derived from an EMBL/GenBank/DDBJ whole genome shotgun (WGS) entry which is preliminary data.</text>
</comment>
<dbReference type="Proteomes" id="UP000572907">
    <property type="component" value="Unassembled WGS sequence"/>
</dbReference>
<accession>A0A7W4ZTJ7</accession>
<gene>
    <name evidence="1" type="ORF">FHS41_004929</name>
</gene>
<reference evidence="1 2" key="1">
    <citation type="submission" date="2020-08" db="EMBL/GenBank/DDBJ databases">
        <title>Genomic Encyclopedia of Type Strains, Phase III (KMG-III): the genomes of soil and plant-associated and newly described type strains.</title>
        <authorList>
            <person name="Whitman W."/>
        </authorList>
    </citation>
    <scope>NUCLEOTIDE SEQUENCE [LARGE SCALE GENOMIC DNA]</scope>
    <source>
        <strain evidence="1 2">CECT 3237</strain>
    </source>
</reference>
<protein>
    <submittedName>
        <fullName evidence="1">Uncharacterized protein</fullName>
    </submittedName>
</protein>